<keyword evidence="3 6" id="KW-0812">Transmembrane</keyword>
<evidence type="ECO:0000256" key="2">
    <source>
        <dbReference type="ARBA" id="ARBA00022448"/>
    </source>
</evidence>
<dbReference type="GO" id="GO:0005315">
    <property type="term" value="F:phosphate transmembrane transporter activity"/>
    <property type="evidence" value="ECO:0007669"/>
    <property type="project" value="InterPro"/>
</dbReference>
<evidence type="ECO:0000256" key="5">
    <source>
        <dbReference type="ARBA" id="ARBA00023136"/>
    </source>
</evidence>
<organism evidence="7">
    <name type="scientific">marine sediment metagenome</name>
    <dbReference type="NCBI Taxonomy" id="412755"/>
    <lineage>
        <taxon>unclassified sequences</taxon>
        <taxon>metagenomes</taxon>
        <taxon>ecological metagenomes</taxon>
    </lineage>
</organism>
<evidence type="ECO:0000256" key="1">
    <source>
        <dbReference type="ARBA" id="ARBA00004141"/>
    </source>
</evidence>
<dbReference type="PANTHER" id="PTHR11101">
    <property type="entry name" value="PHOSPHATE TRANSPORTER"/>
    <property type="match status" value="1"/>
</dbReference>
<keyword evidence="2" id="KW-0813">Transport</keyword>
<sequence>MGHWGIPVSTTHCISASIMGVGATKRLSAVRWGIAGNIIAAWILTFPICGGLGYLFAWL</sequence>
<protein>
    <recommendedName>
        <fullName evidence="8">Inorganic phosphate transporter</fullName>
    </recommendedName>
</protein>
<evidence type="ECO:0000256" key="6">
    <source>
        <dbReference type="SAM" id="Phobius"/>
    </source>
</evidence>
<accession>X1LZU3</accession>
<gene>
    <name evidence="7" type="ORF">S06H3_07631</name>
</gene>
<keyword evidence="4 6" id="KW-1133">Transmembrane helix</keyword>
<dbReference type="GO" id="GO:0016020">
    <property type="term" value="C:membrane"/>
    <property type="evidence" value="ECO:0007669"/>
    <property type="project" value="UniProtKB-SubCell"/>
</dbReference>
<dbReference type="Pfam" id="PF01384">
    <property type="entry name" value="PHO4"/>
    <property type="match status" value="1"/>
</dbReference>
<keyword evidence="5 6" id="KW-0472">Membrane</keyword>
<name>X1LZU3_9ZZZZ</name>
<dbReference type="GO" id="GO:0035435">
    <property type="term" value="P:phosphate ion transmembrane transport"/>
    <property type="evidence" value="ECO:0007669"/>
    <property type="project" value="TreeGrafter"/>
</dbReference>
<dbReference type="InterPro" id="IPR001204">
    <property type="entry name" value="Phos_transporter"/>
</dbReference>
<evidence type="ECO:0008006" key="8">
    <source>
        <dbReference type="Google" id="ProtNLM"/>
    </source>
</evidence>
<comment type="caution">
    <text evidence="7">The sequence shown here is derived from an EMBL/GenBank/DDBJ whole genome shotgun (WGS) entry which is preliminary data.</text>
</comment>
<dbReference type="EMBL" id="BARV01003116">
    <property type="protein sequence ID" value="GAH99638.1"/>
    <property type="molecule type" value="Genomic_DNA"/>
</dbReference>
<evidence type="ECO:0000256" key="4">
    <source>
        <dbReference type="ARBA" id="ARBA00022989"/>
    </source>
</evidence>
<dbReference type="PANTHER" id="PTHR11101:SF80">
    <property type="entry name" value="PHOSPHATE TRANSPORTER"/>
    <property type="match status" value="1"/>
</dbReference>
<proteinExistence type="predicted"/>
<evidence type="ECO:0000313" key="7">
    <source>
        <dbReference type="EMBL" id="GAH99638.1"/>
    </source>
</evidence>
<feature type="non-terminal residue" evidence="7">
    <location>
        <position position="59"/>
    </location>
</feature>
<feature type="transmembrane region" description="Helical" evidence="6">
    <location>
        <begin position="34"/>
        <end position="57"/>
    </location>
</feature>
<comment type="subcellular location">
    <subcellularLocation>
        <location evidence="1">Membrane</location>
        <topology evidence="1">Multi-pass membrane protein</topology>
    </subcellularLocation>
</comment>
<evidence type="ECO:0000256" key="3">
    <source>
        <dbReference type="ARBA" id="ARBA00022692"/>
    </source>
</evidence>
<reference evidence="7" key="1">
    <citation type="journal article" date="2014" name="Front. Microbiol.">
        <title>High frequency of phylogenetically diverse reductive dehalogenase-homologous genes in deep subseafloor sedimentary metagenomes.</title>
        <authorList>
            <person name="Kawai M."/>
            <person name="Futagami T."/>
            <person name="Toyoda A."/>
            <person name="Takaki Y."/>
            <person name="Nishi S."/>
            <person name="Hori S."/>
            <person name="Arai W."/>
            <person name="Tsubouchi T."/>
            <person name="Morono Y."/>
            <person name="Uchiyama I."/>
            <person name="Ito T."/>
            <person name="Fujiyama A."/>
            <person name="Inagaki F."/>
            <person name="Takami H."/>
        </authorList>
    </citation>
    <scope>NUCLEOTIDE SEQUENCE</scope>
    <source>
        <strain evidence="7">Expedition CK06-06</strain>
    </source>
</reference>
<dbReference type="AlphaFoldDB" id="X1LZU3"/>